<organism evidence="5 6">
    <name type="scientific">Pseudomonas petrae</name>
    <dbReference type="NCBI Taxonomy" id="2912190"/>
    <lineage>
        <taxon>Bacteria</taxon>
        <taxon>Pseudomonadati</taxon>
        <taxon>Pseudomonadota</taxon>
        <taxon>Gammaproteobacteria</taxon>
        <taxon>Pseudomonadales</taxon>
        <taxon>Pseudomonadaceae</taxon>
        <taxon>Pseudomonas</taxon>
    </lineage>
</organism>
<dbReference type="RefSeq" id="WP_237255129.1">
    <property type="nucleotide sequence ID" value="NZ_JAKJXH010000128.1"/>
</dbReference>
<evidence type="ECO:0000256" key="3">
    <source>
        <dbReference type="ARBA" id="ARBA00037066"/>
    </source>
</evidence>
<dbReference type="InterPro" id="IPR003439">
    <property type="entry name" value="ABC_transporter-like_ATP-bd"/>
</dbReference>
<dbReference type="PANTHER" id="PTHR42794">
    <property type="entry name" value="HEMIN IMPORT ATP-BINDING PROTEIN HMUV"/>
    <property type="match status" value="1"/>
</dbReference>
<feature type="non-terminal residue" evidence="5">
    <location>
        <position position="158"/>
    </location>
</feature>
<dbReference type="EMBL" id="JAKJXH010000128">
    <property type="protein sequence ID" value="MCF7545870.1"/>
    <property type="molecule type" value="Genomic_DNA"/>
</dbReference>
<protein>
    <submittedName>
        <fullName evidence="5">ATP-binding cassette domain-containing protein</fullName>
    </submittedName>
</protein>
<dbReference type="InterPro" id="IPR027417">
    <property type="entry name" value="P-loop_NTPase"/>
</dbReference>
<keyword evidence="2" id="KW-1278">Translocase</keyword>
<accession>A0ABS9IDR6</accession>
<evidence type="ECO:0000256" key="1">
    <source>
        <dbReference type="ARBA" id="ARBA00022448"/>
    </source>
</evidence>
<keyword evidence="1" id="KW-0813">Transport</keyword>
<evidence type="ECO:0000313" key="6">
    <source>
        <dbReference type="Proteomes" id="UP001162905"/>
    </source>
</evidence>
<evidence type="ECO:0000256" key="2">
    <source>
        <dbReference type="ARBA" id="ARBA00022967"/>
    </source>
</evidence>
<dbReference type="Pfam" id="PF00005">
    <property type="entry name" value="ABC_tran"/>
    <property type="match status" value="1"/>
</dbReference>
<dbReference type="Gene3D" id="3.40.50.300">
    <property type="entry name" value="P-loop containing nucleotide triphosphate hydrolases"/>
    <property type="match status" value="1"/>
</dbReference>
<dbReference type="PANTHER" id="PTHR42794:SF1">
    <property type="entry name" value="HEMIN IMPORT ATP-BINDING PROTEIN HMUV"/>
    <property type="match status" value="1"/>
</dbReference>
<comment type="function">
    <text evidence="3">Part of the ABC transporter complex HmuTUV involved in hemin import. Responsible for energy coupling to the transport system.</text>
</comment>
<feature type="domain" description="ABC transporter" evidence="4">
    <location>
        <begin position="18"/>
        <end position="150"/>
    </location>
</feature>
<reference evidence="5" key="1">
    <citation type="submission" date="2022-01" db="EMBL/GenBank/DDBJ databases">
        <title>Pseudomonas sp. nov. isolated from Antarctic regolith.</title>
        <authorList>
            <person name="Novakova D."/>
            <person name="Sedlar K."/>
        </authorList>
    </citation>
    <scope>NUCLEOTIDE SEQUENCE</scope>
    <source>
        <strain evidence="5">P2647</strain>
    </source>
</reference>
<keyword evidence="5" id="KW-0547">Nucleotide-binding</keyword>
<comment type="caution">
    <text evidence="5">The sequence shown here is derived from an EMBL/GenBank/DDBJ whole genome shotgun (WGS) entry which is preliminary data.</text>
</comment>
<dbReference type="SUPFAM" id="SSF52540">
    <property type="entry name" value="P-loop containing nucleoside triphosphate hydrolases"/>
    <property type="match status" value="1"/>
</dbReference>
<keyword evidence="5" id="KW-0067">ATP-binding</keyword>
<gene>
    <name evidence="5" type="ORF">L4G47_27195</name>
</gene>
<dbReference type="GO" id="GO:0005524">
    <property type="term" value="F:ATP binding"/>
    <property type="evidence" value="ECO:0007669"/>
    <property type="project" value="UniProtKB-KW"/>
</dbReference>
<sequence length="158" mass="16958">MLIANDLGIMRGGKQVVANIDLALAPGQMLGVLGPNGAGKSTLMSALCGELAPTHGQVLLDDIPLNQWRGPERGRRLAVLPQASTLNFAFKVEEVVAMGRMPHDSGQQRDDEITQHALKAADALHLLGRTYLTLSGGERQRVHLARVLAQVWPGEKGQ</sequence>
<keyword evidence="6" id="KW-1185">Reference proteome</keyword>
<evidence type="ECO:0000313" key="5">
    <source>
        <dbReference type="EMBL" id="MCF7545870.1"/>
    </source>
</evidence>
<evidence type="ECO:0000259" key="4">
    <source>
        <dbReference type="Pfam" id="PF00005"/>
    </source>
</evidence>
<dbReference type="Proteomes" id="UP001162905">
    <property type="component" value="Unassembled WGS sequence"/>
</dbReference>
<name>A0ABS9IDR6_9PSED</name>
<proteinExistence type="predicted"/>